<dbReference type="InterPro" id="IPR017900">
    <property type="entry name" value="4Fe4S_Fe_S_CS"/>
</dbReference>
<dbReference type="EMBL" id="JQAN02000006">
    <property type="protein sequence ID" value="PPD58668.1"/>
    <property type="molecule type" value="Genomic_DNA"/>
</dbReference>
<evidence type="ECO:0000313" key="11">
    <source>
        <dbReference type="Proteomes" id="UP000235653"/>
    </source>
</evidence>
<dbReference type="InterPro" id="IPR017896">
    <property type="entry name" value="4Fe4S_Fe-S-bd"/>
</dbReference>
<evidence type="ECO:0000256" key="4">
    <source>
        <dbReference type="ARBA" id="ARBA00022723"/>
    </source>
</evidence>
<keyword evidence="5" id="KW-0732">Signal</keyword>
<sequence length="495" mass="55115">MSKFHSTISRRNFMKGLGLAGAGIGAAAMSAPVFHDLDEVTSAPNGKLKRPWYVKEREINNPTCEIDFKIMSRMNDNNCLHGDIYAIYSDVSQYRMAKIFGTNVVANMMNKGSERVNEGIQNNIPGWNLRDAALNHASCYMAPISFVNTGNNFAGSLNTPSTYGVTKWTGTPEENSQMLRSAAKFLGASEVQFGELDSNTKKLVFNNFIIGAKPIVFENVDVGYETDSKFVFPDRQLYVISVAIQMSKELFRHGQSQLRWAANMSRYRQWCVLQNELQGFLTGLGYQAFGYPVTYYGLMPALADAVLTGHAEISRNDNVCISPEFGTVTGYYSLITDLPLAPSKPIDAGIFRFCHTCRKCADACPKQAIRHDKEPSWDLSPSALDPKKENVWSTPGKKTFHTDAGLCMSMWWETSVGCAICMGTCTFNTNSASVHQLVRSTLSTTPVFNRFLWQADKTFGYGITADEDKEKWWDYSLPTLGYDTTVTSFDGGYSK</sequence>
<evidence type="ECO:0000256" key="1">
    <source>
        <dbReference type="ARBA" id="ARBA00004236"/>
    </source>
</evidence>
<keyword evidence="7" id="KW-0411">Iron-sulfur</keyword>
<dbReference type="Pfam" id="PF13486">
    <property type="entry name" value="Dehalogenase"/>
    <property type="match status" value="1"/>
</dbReference>
<dbReference type="SUPFAM" id="SSF54862">
    <property type="entry name" value="4Fe-4S ferredoxins"/>
    <property type="match status" value="1"/>
</dbReference>
<keyword evidence="2" id="KW-1003">Cell membrane</keyword>
<dbReference type="Pfam" id="PF13484">
    <property type="entry name" value="Fer4_16"/>
    <property type="match status" value="1"/>
</dbReference>
<gene>
    <name evidence="10" type="ORF">JP09_001985</name>
</gene>
<reference evidence="10 11" key="1">
    <citation type="journal article" date="2017" name="ISME J.">
        <title>Grape pomace compost harbors organohalide-respiring Dehalogenimonas species with novel reductive dehalogenase genes.</title>
        <authorList>
            <person name="Yang Y."/>
            <person name="Higgins S.A."/>
            <person name="Yan J."/>
            <person name="Simsir B."/>
            <person name="Chourey K."/>
            <person name="Iyer R."/>
            <person name="Hettich R.L."/>
            <person name="Baldwin B."/>
            <person name="Ogles D.M."/>
            <person name="Loffler F.E."/>
        </authorList>
    </citation>
    <scope>NUCLEOTIDE SEQUENCE [LARGE SCALE GENOMIC DNA]</scope>
    <source>
        <strain evidence="10 11">GP</strain>
    </source>
</reference>
<dbReference type="PROSITE" id="PS51318">
    <property type="entry name" value="TAT"/>
    <property type="match status" value="1"/>
</dbReference>
<dbReference type="AlphaFoldDB" id="A0A2P5P8P4"/>
<dbReference type="OrthoDB" id="157770at2"/>
<keyword evidence="3" id="KW-0004">4Fe-4S</keyword>
<evidence type="ECO:0000256" key="6">
    <source>
        <dbReference type="ARBA" id="ARBA00023004"/>
    </source>
</evidence>
<dbReference type="Proteomes" id="UP000235653">
    <property type="component" value="Unassembled WGS sequence"/>
</dbReference>
<evidence type="ECO:0000256" key="2">
    <source>
        <dbReference type="ARBA" id="ARBA00022475"/>
    </source>
</evidence>
<dbReference type="RefSeq" id="WP_102330152.1">
    <property type="nucleotide sequence ID" value="NZ_CP058566.2"/>
</dbReference>
<name>A0A2P5P8P4_9CHLR</name>
<dbReference type="GO" id="GO:0046872">
    <property type="term" value="F:metal ion binding"/>
    <property type="evidence" value="ECO:0007669"/>
    <property type="project" value="UniProtKB-KW"/>
</dbReference>
<evidence type="ECO:0000256" key="8">
    <source>
        <dbReference type="ARBA" id="ARBA00023136"/>
    </source>
</evidence>
<evidence type="ECO:0000256" key="9">
    <source>
        <dbReference type="ARBA" id="ARBA00029374"/>
    </source>
</evidence>
<dbReference type="GO" id="GO:0005886">
    <property type="term" value="C:plasma membrane"/>
    <property type="evidence" value="ECO:0007669"/>
    <property type="project" value="UniProtKB-SubCell"/>
</dbReference>
<keyword evidence="11" id="KW-1185">Reference proteome</keyword>
<evidence type="ECO:0000256" key="5">
    <source>
        <dbReference type="ARBA" id="ARBA00022729"/>
    </source>
</evidence>
<organism evidence="10 11">
    <name type="scientific">Dehalogenimonas etheniformans</name>
    <dbReference type="NCBI Taxonomy" id="1536648"/>
    <lineage>
        <taxon>Bacteria</taxon>
        <taxon>Bacillati</taxon>
        <taxon>Chloroflexota</taxon>
        <taxon>Dehalococcoidia</taxon>
        <taxon>Dehalococcoidales</taxon>
        <taxon>Dehalococcoidaceae</taxon>
        <taxon>Dehalogenimonas</taxon>
    </lineage>
</organism>
<proteinExistence type="predicted"/>
<dbReference type="PROSITE" id="PS51379">
    <property type="entry name" value="4FE4S_FER_2"/>
    <property type="match status" value="1"/>
</dbReference>
<dbReference type="InterPro" id="IPR019546">
    <property type="entry name" value="TAT_signal_bac_arc"/>
</dbReference>
<dbReference type="GO" id="GO:0051539">
    <property type="term" value="F:4 iron, 4 sulfur cluster binding"/>
    <property type="evidence" value="ECO:0007669"/>
    <property type="project" value="UniProtKB-KW"/>
</dbReference>
<dbReference type="InterPro" id="IPR006311">
    <property type="entry name" value="TAT_signal"/>
</dbReference>
<comment type="caution">
    <text evidence="10">The sequence shown here is derived from an EMBL/GenBank/DDBJ whole genome shotgun (WGS) entry which is preliminary data.</text>
</comment>
<dbReference type="PROSITE" id="PS00198">
    <property type="entry name" value="4FE4S_FER_1"/>
    <property type="match status" value="1"/>
</dbReference>
<keyword evidence="6" id="KW-0408">Iron</keyword>
<dbReference type="Gene3D" id="3.30.70.20">
    <property type="match status" value="1"/>
</dbReference>
<dbReference type="NCBIfam" id="TIGR01409">
    <property type="entry name" value="TAT_signal_seq"/>
    <property type="match status" value="1"/>
</dbReference>
<protein>
    <submittedName>
        <fullName evidence="10">Reductive dehalogenase</fullName>
    </submittedName>
</protein>
<keyword evidence="8" id="KW-0472">Membrane</keyword>
<keyword evidence="4" id="KW-0479">Metal-binding</keyword>
<comment type="subcellular location">
    <subcellularLocation>
        <location evidence="1">Cell membrane</location>
    </subcellularLocation>
</comment>
<evidence type="ECO:0000256" key="7">
    <source>
        <dbReference type="ARBA" id="ARBA00023014"/>
    </source>
</evidence>
<dbReference type="NCBIfam" id="TIGR02486">
    <property type="entry name" value="RDH"/>
    <property type="match status" value="1"/>
</dbReference>
<dbReference type="InterPro" id="IPR028894">
    <property type="entry name" value="RDH_dom"/>
</dbReference>
<comment type="cofactor">
    <cofactor evidence="9">
        <name>corrinoid</name>
        <dbReference type="ChEBI" id="CHEBI:33913"/>
    </cofactor>
</comment>
<accession>A0A2P5P8P4</accession>
<dbReference type="InterPro" id="IPR012832">
    <property type="entry name" value="RDH"/>
</dbReference>
<evidence type="ECO:0000313" key="10">
    <source>
        <dbReference type="EMBL" id="PPD58668.1"/>
    </source>
</evidence>
<evidence type="ECO:0000256" key="3">
    <source>
        <dbReference type="ARBA" id="ARBA00022485"/>
    </source>
</evidence>